<dbReference type="Pfam" id="PF00234">
    <property type="entry name" value="Tryp_alpha_amyl"/>
    <property type="match status" value="1"/>
</dbReference>
<dbReference type="SUPFAM" id="SSF47699">
    <property type="entry name" value="Bifunctional inhibitor/lipid-transfer protein/seed storage 2S albumin"/>
    <property type="match status" value="1"/>
</dbReference>
<dbReference type="EMBL" id="JACMSC010000002">
    <property type="protein sequence ID" value="KAG6532011.1"/>
    <property type="molecule type" value="Genomic_DNA"/>
</dbReference>
<evidence type="ECO:0000313" key="2">
    <source>
        <dbReference type="EMBL" id="KAG6532011.1"/>
    </source>
</evidence>
<dbReference type="PANTHER" id="PTHR33076">
    <property type="entry name" value="NON-SPECIFIC LIPID-TRANSFER PROTEIN 2-RELATED"/>
    <property type="match status" value="1"/>
</dbReference>
<gene>
    <name evidence="2" type="ORF">ZIOFF_005849</name>
</gene>
<comment type="caution">
    <text evidence="2">The sequence shown here is derived from an EMBL/GenBank/DDBJ whole genome shotgun (WGS) entry which is preliminary data.</text>
</comment>
<dbReference type="InterPro" id="IPR036312">
    <property type="entry name" value="Bifun_inhib/LTP/seed_sf"/>
</dbReference>
<dbReference type="AlphaFoldDB" id="A0A8J5I1V9"/>
<dbReference type="PRINTS" id="PR00382">
    <property type="entry name" value="LIPIDTRNSFER"/>
</dbReference>
<dbReference type="InterPro" id="IPR016140">
    <property type="entry name" value="Bifunc_inhib/LTP/seed_store"/>
</dbReference>
<dbReference type="InterPro" id="IPR000528">
    <property type="entry name" value="Plant_nsLTP"/>
</dbReference>
<reference evidence="2 3" key="1">
    <citation type="submission" date="2020-08" db="EMBL/GenBank/DDBJ databases">
        <title>Plant Genome Project.</title>
        <authorList>
            <person name="Zhang R.-G."/>
        </authorList>
    </citation>
    <scope>NUCLEOTIDE SEQUENCE [LARGE SCALE GENOMIC DNA]</scope>
    <source>
        <tissue evidence="2">Rhizome</tissue>
    </source>
</reference>
<accession>A0A8J5I1V9</accession>
<dbReference type="Gene3D" id="1.10.110.10">
    <property type="entry name" value="Plant lipid-transfer and hydrophobic proteins"/>
    <property type="match status" value="1"/>
</dbReference>
<keyword evidence="3" id="KW-1185">Reference proteome</keyword>
<dbReference type="Proteomes" id="UP000734854">
    <property type="component" value="Unassembled WGS sequence"/>
</dbReference>
<dbReference type="GO" id="GO:0008289">
    <property type="term" value="F:lipid binding"/>
    <property type="evidence" value="ECO:0007669"/>
    <property type="project" value="InterPro"/>
</dbReference>
<name>A0A8J5I1V9_ZINOF</name>
<proteinExistence type="predicted"/>
<protein>
    <recommendedName>
        <fullName evidence="1">Bifunctional inhibitor/plant lipid transfer protein/seed storage helical domain-containing protein</fullName>
    </recommendedName>
</protein>
<dbReference type="CDD" id="cd01960">
    <property type="entry name" value="nsLTP1"/>
    <property type="match status" value="1"/>
</dbReference>
<dbReference type="GO" id="GO:0006869">
    <property type="term" value="P:lipid transport"/>
    <property type="evidence" value="ECO:0007669"/>
    <property type="project" value="InterPro"/>
</dbReference>
<evidence type="ECO:0000259" key="1">
    <source>
        <dbReference type="Pfam" id="PF00234"/>
    </source>
</evidence>
<sequence length="99" mass="10824">MTCADVRKIVGTSCVNYITGKEAHASPTCCAAVHDLQARTPTTEMRRLACNCLKTEATQIKNIQDQLLAALPGQCAVSLSFRLSVDIDCATYAFMYIYN</sequence>
<organism evidence="2 3">
    <name type="scientific">Zingiber officinale</name>
    <name type="common">Ginger</name>
    <name type="synonym">Amomum zingiber</name>
    <dbReference type="NCBI Taxonomy" id="94328"/>
    <lineage>
        <taxon>Eukaryota</taxon>
        <taxon>Viridiplantae</taxon>
        <taxon>Streptophyta</taxon>
        <taxon>Embryophyta</taxon>
        <taxon>Tracheophyta</taxon>
        <taxon>Spermatophyta</taxon>
        <taxon>Magnoliopsida</taxon>
        <taxon>Liliopsida</taxon>
        <taxon>Zingiberales</taxon>
        <taxon>Zingiberaceae</taxon>
        <taxon>Zingiber</taxon>
    </lineage>
</organism>
<evidence type="ECO:0000313" key="3">
    <source>
        <dbReference type="Proteomes" id="UP000734854"/>
    </source>
</evidence>
<feature type="domain" description="Bifunctional inhibitor/plant lipid transfer protein/seed storage helical" evidence="1">
    <location>
        <begin position="12"/>
        <end position="89"/>
    </location>
</feature>